<proteinExistence type="predicted"/>
<organism evidence="1">
    <name type="scientific">Sesamum latifolium</name>
    <dbReference type="NCBI Taxonomy" id="2727402"/>
    <lineage>
        <taxon>Eukaryota</taxon>
        <taxon>Viridiplantae</taxon>
        <taxon>Streptophyta</taxon>
        <taxon>Embryophyta</taxon>
        <taxon>Tracheophyta</taxon>
        <taxon>Spermatophyta</taxon>
        <taxon>Magnoliopsida</taxon>
        <taxon>eudicotyledons</taxon>
        <taxon>Gunneridae</taxon>
        <taxon>Pentapetalae</taxon>
        <taxon>asterids</taxon>
        <taxon>lamiids</taxon>
        <taxon>Lamiales</taxon>
        <taxon>Pedaliaceae</taxon>
        <taxon>Sesamum</taxon>
    </lineage>
</organism>
<sequence length="70" mass="7745">MDVVDPTSDLGVSQQSTASWLLLAYVKQDARYLVNKCEKCQKLATLIQQLVEPQCHVTAMSFLSVGHGYS</sequence>
<protein>
    <submittedName>
        <fullName evidence="1">Uncharacterized protein</fullName>
    </submittedName>
</protein>
<reference evidence="1" key="1">
    <citation type="submission" date="2020-06" db="EMBL/GenBank/DDBJ databases">
        <authorList>
            <person name="Li T."/>
            <person name="Hu X."/>
            <person name="Zhang T."/>
            <person name="Song X."/>
            <person name="Zhang H."/>
            <person name="Dai N."/>
            <person name="Sheng W."/>
            <person name="Hou X."/>
            <person name="Wei L."/>
        </authorList>
    </citation>
    <scope>NUCLEOTIDE SEQUENCE</scope>
    <source>
        <strain evidence="1">KEN1</strain>
        <tissue evidence="1">Leaf</tissue>
    </source>
</reference>
<reference evidence="1" key="2">
    <citation type="journal article" date="2024" name="Plant">
        <title>Genomic evolution and insights into agronomic trait innovations of Sesamum species.</title>
        <authorList>
            <person name="Miao H."/>
            <person name="Wang L."/>
            <person name="Qu L."/>
            <person name="Liu H."/>
            <person name="Sun Y."/>
            <person name="Le M."/>
            <person name="Wang Q."/>
            <person name="Wei S."/>
            <person name="Zheng Y."/>
            <person name="Lin W."/>
            <person name="Duan Y."/>
            <person name="Cao H."/>
            <person name="Xiong S."/>
            <person name="Wang X."/>
            <person name="Wei L."/>
            <person name="Li C."/>
            <person name="Ma Q."/>
            <person name="Ju M."/>
            <person name="Zhao R."/>
            <person name="Li G."/>
            <person name="Mu C."/>
            <person name="Tian Q."/>
            <person name="Mei H."/>
            <person name="Zhang T."/>
            <person name="Gao T."/>
            <person name="Zhang H."/>
        </authorList>
    </citation>
    <scope>NUCLEOTIDE SEQUENCE</scope>
    <source>
        <strain evidence="1">KEN1</strain>
    </source>
</reference>
<name>A0AAW2VCK2_9LAMI</name>
<comment type="caution">
    <text evidence="1">The sequence shown here is derived from an EMBL/GenBank/DDBJ whole genome shotgun (WGS) entry which is preliminary data.</text>
</comment>
<evidence type="ECO:0000313" key="1">
    <source>
        <dbReference type="EMBL" id="KAL0427107.1"/>
    </source>
</evidence>
<gene>
    <name evidence="1" type="ORF">Slati_2885500</name>
</gene>
<dbReference type="EMBL" id="JACGWN010000010">
    <property type="protein sequence ID" value="KAL0427107.1"/>
    <property type="molecule type" value="Genomic_DNA"/>
</dbReference>
<dbReference type="AlphaFoldDB" id="A0AAW2VCK2"/>
<accession>A0AAW2VCK2</accession>